<gene>
    <name evidence="3" type="ORF">S7S_01385</name>
</gene>
<evidence type="ECO:0008006" key="5">
    <source>
        <dbReference type="Google" id="ProtNLM"/>
    </source>
</evidence>
<evidence type="ECO:0000256" key="1">
    <source>
        <dbReference type="SAM" id="MobiDB-lite"/>
    </source>
</evidence>
<dbReference type="OrthoDB" id="5377249at2"/>
<reference evidence="3 4" key="1">
    <citation type="journal article" date="2012" name="J. Bacteriol.">
        <title>Genome sequence of an alkane-degrading bacterium, Alcanivorax pacificus type strain W11-5, isolated from deep sea sediment.</title>
        <authorList>
            <person name="Lai Q."/>
            <person name="Shao Z."/>
        </authorList>
    </citation>
    <scope>NUCLEOTIDE SEQUENCE [LARGE SCALE GENOMIC DNA]</scope>
    <source>
        <strain evidence="3 4">W11-5</strain>
    </source>
</reference>
<dbReference type="HOGENOM" id="CLU_022595_0_0_6"/>
<feature type="signal peptide" evidence="2">
    <location>
        <begin position="1"/>
        <end position="22"/>
    </location>
</feature>
<evidence type="ECO:0000313" key="3">
    <source>
        <dbReference type="EMBL" id="AJD46701.1"/>
    </source>
</evidence>
<accession>A0A0B4XI02</accession>
<dbReference type="STRING" id="391936.S7S_01385"/>
<dbReference type="Proteomes" id="UP000006764">
    <property type="component" value="Chromosome"/>
</dbReference>
<sequence length="726" mass="79301">MLRFHPLSLAMASVLASGILLSGCGGSSSSSPRGPQVDLSDLDPAQAAYCDQMISSHCLYPFPNNYFTVSDSNTPTQLRVNFQPEAMPIAQPLGAVIPGLPTEPGPVQPAEWNRNDGFSPGAMLLAHFPGIDLEATGAPGLSDLSASLADDAPILVMDADTGERHLIWAELDSTATDPARQSLMIRPAKNFIEGHRYIVALRNLRDSNGDLIEPSNLFRAYRDKLRTGEAVYENRRAAMEDIFSRLAQHNVDRSELTLAWDFTVASQQNIAGRLLQIRDDAFARLGGNAPEFTVTSFSEEIDGQKRTKFSRGIVGTFKVPNYLTSPGGAPGGSFNYGSDDPDALPEVRNGDDMVDARFRCQVSEATVADFDEPASTVTPARPALYGHGLFGEGPGGEFRSNALWDMSFDHNIMYCATDWIGMSRFDVEAGIIPLVLADISNLPMMNDRSQQGILNFMYLAELLRHEDGFASHPAFQHNGDVVFQTGLDEVFYDGNSQGGIIGGALVATAPNVHRGVLGVPGANYSLLLQRFGPFAERFGVILYPAYPDKLDQSLVFALMQMLWDRAENNGYLSHFAGRYLPNTEQDKRILLHGALGDHLVTQWSPEIMARTIGAAMHEPTRRLGDHNDANPYYGIADIEQYPYEGHALMVWDSGAYDPVSDRGNALPPVGNIGPNEDDHGHDPHESPRRTPAAQAQKSAFMQRDSEVIDVCGNDICRSFDHTGLAR</sequence>
<evidence type="ECO:0000256" key="2">
    <source>
        <dbReference type="SAM" id="SignalP"/>
    </source>
</evidence>
<dbReference type="PROSITE" id="PS51257">
    <property type="entry name" value="PROKAR_LIPOPROTEIN"/>
    <property type="match status" value="1"/>
</dbReference>
<keyword evidence="4" id="KW-1185">Reference proteome</keyword>
<organism evidence="3 4">
    <name type="scientific">Isoalcanivorax pacificus W11-5</name>
    <dbReference type="NCBI Taxonomy" id="391936"/>
    <lineage>
        <taxon>Bacteria</taxon>
        <taxon>Pseudomonadati</taxon>
        <taxon>Pseudomonadota</taxon>
        <taxon>Gammaproteobacteria</taxon>
        <taxon>Oceanospirillales</taxon>
        <taxon>Alcanivoracaceae</taxon>
        <taxon>Isoalcanivorax</taxon>
    </lineage>
</organism>
<feature type="region of interest" description="Disordered" evidence="1">
    <location>
        <begin position="661"/>
        <end position="700"/>
    </location>
</feature>
<dbReference type="EMBL" id="CP004387">
    <property type="protein sequence ID" value="AJD46701.1"/>
    <property type="molecule type" value="Genomic_DNA"/>
</dbReference>
<feature type="chain" id="PRO_5002097607" description="Lipoprotein" evidence="2">
    <location>
        <begin position="23"/>
        <end position="726"/>
    </location>
</feature>
<evidence type="ECO:0000313" key="4">
    <source>
        <dbReference type="Proteomes" id="UP000006764"/>
    </source>
</evidence>
<keyword evidence="2" id="KW-0732">Signal</keyword>
<dbReference type="SUPFAM" id="SSF53474">
    <property type="entry name" value="alpha/beta-Hydrolases"/>
    <property type="match status" value="1"/>
</dbReference>
<name>A0A0B4XI02_9GAMM</name>
<protein>
    <recommendedName>
        <fullName evidence="5">Lipoprotein</fullName>
    </recommendedName>
</protein>
<dbReference type="RefSeq" id="WP_008736254.1">
    <property type="nucleotide sequence ID" value="NZ_CP004387.1"/>
</dbReference>
<dbReference type="InterPro" id="IPR029058">
    <property type="entry name" value="AB_hydrolase_fold"/>
</dbReference>
<dbReference type="AlphaFoldDB" id="A0A0B4XI02"/>
<dbReference type="KEGG" id="apac:S7S_01385"/>
<feature type="compositionally biased region" description="Basic and acidic residues" evidence="1">
    <location>
        <begin position="676"/>
        <end position="688"/>
    </location>
</feature>
<proteinExistence type="predicted"/>